<dbReference type="Pfam" id="PF01399">
    <property type="entry name" value="PCI"/>
    <property type="match status" value="1"/>
</dbReference>
<comment type="caution">
    <text evidence="3">The sequence shown here is derived from an EMBL/GenBank/DDBJ whole genome shotgun (WGS) entry which is preliminary data.</text>
</comment>
<dbReference type="GO" id="GO:0002183">
    <property type="term" value="P:cytoplasmic translational initiation"/>
    <property type="evidence" value="ECO:0007669"/>
    <property type="project" value="TreeGrafter"/>
</dbReference>
<dbReference type="Proteomes" id="UP000585474">
    <property type="component" value="Unassembled WGS sequence"/>
</dbReference>
<accession>A0A7J0EEE3</accession>
<proteinExistence type="inferred from homology"/>
<feature type="domain" description="PCI" evidence="2">
    <location>
        <begin position="43"/>
        <end position="209"/>
    </location>
</feature>
<evidence type="ECO:0000313" key="4">
    <source>
        <dbReference type="Proteomes" id="UP000585474"/>
    </source>
</evidence>
<dbReference type="GO" id="GO:0005852">
    <property type="term" value="C:eukaryotic translation initiation factor 3 complex"/>
    <property type="evidence" value="ECO:0007669"/>
    <property type="project" value="TreeGrafter"/>
</dbReference>
<dbReference type="InterPro" id="IPR045237">
    <property type="entry name" value="COPS7/eIF3m"/>
</dbReference>
<dbReference type="PANTHER" id="PTHR15350">
    <property type="entry name" value="COP9 SIGNALOSOME COMPLEX SUBUNIT 7/DENDRITIC CELL PROTEIN GA17"/>
    <property type="match status" value="1"/>
</dbReference>
<dbReference type="InterPro" id="IPR040750">
    <property type="entry name" value="eIF3m_C_helix"/>
</dbReference>
<keyword evidence="4" id="KW-1185">Reference proteome</keyword>
<reference evidence="3 4" key="1">
    <citation type="submission" date="2019-07" db="EMBL/GenBank/DDBJ databases">
        <title>De Novo Assembly of kiwifruit Actinidia rufa.</title>
        <authorList>
            <person name="Sugita-Konishi S."/>
            <person name="Sato K."/>
            <person name="Mori E."/>
            <person name="Abe Y."/>
            <person name="Kisaki G."/>
            <person name="Hamano K."/>
            <person name="Suezawa K."/>
            <person name="Otani M."/>
            <person name="Fukuda T."/>
            <person name="Manabe T."/>
            <person name="Gomi K."/>
            <person name="Tabuchi M."/>
            <person name="Akimitsu K."/>
            <person name="Kataoka I."/>
        </authorList>
    </citation>
    <scope>NUCLEOTIDE SEQUENCE [LARGE SCALE GENOMIC DNA]</scope>
    <source>
        <strain evidence="4">cv. Fuchu</strain>
    </source>
</reference>
<dbReference type="AlphaFoldDB" id="A0A7J0EEE3"/>
<keyword evidence="3" id="KW-0647">Proteasome</keyword>
<dbReference type="GO" id="GO:0000502">
    <property type="term" value="C:proteasome complex"/>
    <property type="evidence" value="ECO:0007669"/>
    <property type="project" value="UniProtKB-KW"/>
</dbReference>
<dbReference type="InterPro" id="IPR036390">
    <property type="entry name" value="WH_DNA-bd_sf"/>
</dbReference>
<dbReference type="EMBL" id="BJWL01000003">
    <property type="protein sequence ID" value="GFY84868.1"/>
    <property type="molecule type" value="Genomic_DNA"/>
</dbReference>
<dbReference type="PROSITE" id="PS50250">
    <property type="entry name" value="PCI"/>
    <property type="match status" value="1"/>
</dbReference>
<evidence type="ECO:0000313" key="3">
    <source>
        <dbReference type="EMBL" id="GFY84868.1"/>
    </source>
</evidence>
<comment type="similarity">
    <text evidence="1">Belongs to the CSN7/EIF3M family. CSN7 subfamily.</text>
</comment>
<dbReference type="PANTHER" id="PTHR15350:SF2">
    <property type="entry name" value="EUKARYOTIC TRANSLATION INITIATION FACTOR 3 SUBUNIT M"/>
    <property type="match status" value="1"/>
</dbReference>
<organism evidence="3 4">
    <name type="scientific">Actinidia rufa</name>
    <dbReference type="NCBI Taxonomy" id="165716"/>
    <lineage>
        <taxon>Eukaryota</taxon>
        <taxon>Viridiplantae</taxon>
        <taxon>Streptophyta</taxon>
        <taxon>Embryophyta</taxon>
        <taxon>Tracheophyta</taxon>
        <taxon>Spermatophyta</taxon>
        <taxon>Magnoliopsida</taxon>
        <taxon>eudicotyledons</taxon>
        <taxon>Gunneridae</taxon>
        <taxon>Pentapetalae</taxon>
        <taxon>asterids</taxon>
        <taxon>Ericales</taxon>
        <taxon>Actinidiaceae</taxon>
        <taxon>Actinidia</taxon>
    </lineage>
</organism>
<protein>
    <submittedName>
        <fullName evidence="3">Proteasome component (PCI) domain protein</fullName>
    </submittedName>
</protein>
<evidence type="ECO:0000256" key="1">
    <source>
        <dbReference type="ARBA" id="ARBA00008482"/>
    </source>
</evidence>
<gene>
    <name evidence="3" type="ORF">Acr_03g0016420</name>
</gene>
<dbReference type="OrthoDB" id="10267031at2759"/>
<dbReference type="InterPro" id="IPR000717">
    <property type="entry name" value="PCI_dom"/>
</dbReference>
<dbReference type="Pfam" id="PF18005">
    <property type="entry name" value="eIF3m_C_helix"/>
    <property type="match status" value="1"/>
</dbReference>
<name>A0A7J0EEE3_9ERIC</name>
<dbReference type="SMART" id="SM00088">
    <property type="entry name" value="PINT"/>
    <property type="match status" value="1"/>
</dbReference>
<evidence type="ECO:0000259" key="2">
    <source>
        <dbReference type="PROSITE" id="PS50250"/>
    </source>
</evidence>
<dbReference type="SUPFAM" id="SSF46785">
    <property type="entry name" value="Winged helix' DNA-binding domain"/>
    <property type="match status" value="1"/>
</dbReference>
<sequence length="296" mass="33440">MFNLYNLLENPYSRNGILGFRIRGNLFLTISNILKESKSSAKDSFKFLTKYLATFSGEDAYTVGEAKEEAVRAIIEFVKAPDMFQCDLLDMPAVAQLEKDAKYALVYQLLKIFLTQRLDAYLDFDAANSTLLKSYGLVHEDCIAKMRLMSLVDLASVESGQISYALIKDTLSINDDEVEMWVVKAITAKLIDCKMDQMNEIVIVSRCTERVFGQRQWQSLRSKLATWRGNIANVISTIQANKITEDGTQAIGNEFEDPSLFSDGSDMVEIPSYISFNSLLFELEASLCHGKFDRDK</sequence>